<sequence length="336" mass="36921">MKTLKTVVLFFLPLTLFAQENINDLLAAGVNDAKTFTSNYIDSASDGLAYGINNGWFNSGKSLKRFGFEISIIGTASFIKESHKTFEMHISDYENVRFSDGSSSKKVATALGHNDPDINVIITYDDPIFGEQETELTLPTGIGSANINLIPKAFVQASFSPFKGTQIKGRFFPKTDIEDAEIELYGVGLQQEFTTFLPADKLFPVAISGLIAYTHLDGEYDFTNTEIVDGDNQRLQTGVNTWLFEMIVSTKLKVINFYGGLGYITGKTNTDFLGTYIVSDGVLFSEEIQDPFSIKKDVSGVRATIGANLKLGFFGLNIDYTLAEFNSAALGLNFSF</sequence>
<organism evidence="2 3">
    <name type="scientific">Mangrovimonas spongiae</name>
    <dbReference type="NCBI Taxonomy" id="2494697"/>
    <lineage>
        <taxon>Bacteria</taxon>
        <taxon>Pseudomonadati</taxon>
        <taxon>Bacteroidota</taxon>
        <taxon>Flavobacteriia</taxon>
        <taxon>Flavobacteriales</taxon>
        <taxon>Flavobacteriaceae</taxon>
        <taxon>Mangrovimonas</taxon>
    </lineage>
</organism>
<dbReference type="EMBL" id="RWBG01000002">
    <property type="protein sequence ID" value="RSK40607.1"/>
    <property type="molecule type" value="Genomic_DNA"/>
</dbReference>
<reference evidence="2 3" key="1">
    <citation type="submission" date="2018-12" db="EMBL/GenBank/DDBJ databases">
        <title>Mangrovimonas spongiae sp. nov., a novel member of the genus Mangrovimonas isolated from marine sponge.</title>
        <authorList>
            <person name="Zhuang L."/>
            <person name="Luo L."/>
        </authorList>
    </citation>
    <scope>NUCLEOTIDE SEQUENCE [LARGE SCALE GENOMIC DNA]</scope>
    <source>
        <strain evidence="2 3">HN-E26</strain>
    </source>
</reference>
<comment type="caution">
    <text evidence="2">The sequence shown here is derived from an EMBL/GenBank/DDBJ whole genome shotgun (WGS) entry which is preliminary data.</text>
</comment>
<dbReference type="Pfam" id="PF20230">
    <property type="entry name" value="DUF6588"/>
    <property type="match status" value="1"/>
</dbReference>
<keyword evidence="1" id="KW-0732">Signal</keyword>
<keyword evidence="3" id="KW-1185">Reference proteome</keyword>
<gene>
    <name evidence="2" type="ORF">EJA19_06410</name>
</gene>
<feature type="chain" id="PRO_5019452774" evidence="1">
    <location>
        <begin position="19"/>
        <end position="336"/>
    </location>
</feature>
<dbReference type="OrthoDB" id="9775382at2"/>
<protein>
    <submittedName>
        <fullName evidence="2">Uncharacterized protein</fullName>
    </submittedName>
</protein>
<dbReference type="AlphaFoldDB" id="A0A428K2H9"/>
<dbReference type="RefSeq" id="WP_125467521.1">
    <property type="nucleotide sequence ID" value="NZ_RWBG01000002.1"/>
</dbReference>
<evidence type="ECO:0000313" key="2">
    <source>
        <dbReference type="EMBL" id="RSK40607.1"/>
    </source>
</evidence>
<dbReference type="InterPro" id="IPR046495">
    <property type="entry name" value="DUF6588"/>
</dbReference>
<feature type="signal peptide" evidence="1">
    <location>
        <begin position="1"/>
        <end position="18"/>
    </location>
</feature>
<proteinExistence type="predicted"/>
<name>A0A428K2H9_9FLAO</name>
<dbReference type="Proteomes" id="UP000270620">
    <property type="component" value="Unassembled WGS sequence"/>
</dbReference>
<evidence type="ECO:0000313" key="3">
    <source>
        <dbReference type="Proteomes" id="UP000270620"/>
    </source>
</evidence>
<accession>A0A428K2H9</accession>
<evidence type="ECO:0000256" key="1">
    <source>
        <dbReference type="SAM" id="SignalP"/>
    </source>
</evidence>